<evidence type="ECO:0000256" key="4">
    <source>
        <dbReference type="ARBA" id="ARBA00022272"/>
    </source>
</evidence>
<evidence type="ECO:0000256" key="7">
    <source>
        <dbReference type="ARBA" id="ARBA00023141"/>
    </source>
</evidence>
<comment type="catalytic activity">
    <reaction evidence="1 9">
        <text>N-(5-phospho-beta-D-ribosyl)anthranilate = 1-(2-carboxyphenylamino)-1-deoxy-D-ribulose 5-phosphate</text>
        <dbReference type="Rhea" id="RHEA:21540"/>
        <dbReference type="ChEBI" id="CHEBI:18277"/>
        <dbReference type="ChEBI" id="CHEBI:58613"/>
        <dbReference type="EC" id="5.3.1.24"/>
    </reaction>
</comment>
<evidence type="ECO:0000313" key="12">
    <source>
        <dbReference type="EMBL" id="AWT59446.1"/>
    </source>
</evidence>
<reference evidence="12 13" key="1">
    <citation type="submission" date="2018-06" db="EMBL/GenBank/DDBJ databases">
        <title>Draft Genome Sequence of a Novel Marine Bacterium Related to the Verrucomicrobia.</title>
        <authorList>
            <person name="Vosseberg J."/>
            <person name="Martijn J."/>
            <person name="Ettema T.J.G."/>
        </authorList>
    </citation>
    <scope>NUCLEOTIDE SEQUENCE [LARGE SCALE GENOMIC DNA]</scope>
    <source>
        <strain evidence="12">TARA_B100001123</strain>
    </source>
</reference>
<feature type="region of interest" description="Disordered" evidence="10">
    <location>
        <begin position="190"/>
        <end position="214"/>
    </location>
</feature>
<evidence type="ECO:0000256" key="3">
    <source>
        <dbReference type="ARBA" id="ARBA00012572"/>
    </source>
</evidence>
<dbReference type="CDD" id="cd00405">
    <property type="entry name" value="PRAI"/>
    <property type="match status" value="1"/>
</dbReference>
<comment type="pathway">
    <text evidence="2 9">Amino-acid biosynthesis; L-tryptophan biosynthesis; L-tryptophan from chorismate: step 3/5.</text>
</comment>
<dbReference type="Proteomes" id="UP000247465">
    <property type="component" value="Chromosome"/>
</dbReference>
<feature type="domain" description="N-(5'phosphoribosyl) anthranilate isomerase (PRAI)" evidence="11">
    <location>
        <begin position="7"/>
        <end position="209"/>
    </location>
</feature>
<feature type="compositionally biased region" description="Basic and acidic residues" evidence="10">
    <location>
        <begin position="196"/>
        <end position="214"/>
    </location>
</feature>
<comment type="similarity">
    <text evidence="9">Belongs to the TrpF family.</text>
</comment>
<dbReference type="InterPro" id="IPR013785">
    <property type="entry name" value="Aldolase_TIM"/>
</dbReference>
<evidence type="ECO:0000256" key="10">
    <source>
        <dbReference type="SAM" id="MobiDB-lite"/>
    </source>
</evidence>
<keyword evidence="7 9" id="KW-0057">Aromatic amino acid biosynthesis</keyword>
<name>A0A2Z4AES6_9BACT</name>
<keyword evidence="5 9" id="KW-0028">Amino-acid biosynthesis</keyword>
<keyword evidence="6 9" id="KW-0822">Tryptophan biosynthesis</keyword>
<gene>
    <name evidence="9 12" type="primary">trpF</name>
    <name evidence="12" type="ORF">DF168_00636</name>
</gene>
<evidence type="ECO:0000256" key="2">
    <source>
        <dbReference type="ARBA" id="ARBA00004664"/>
    </source>
</evidence>
<dbReference type="PANTHER" id="PTHR42894:SF1">
    <property type="entry name" value="N-(5'-PHOSPHORIBOSYL)ANTHRANILATE ISOMERASE"/>
    <property type="match status" value="1"/>
</dbReference>
<dbReference type="EMBL" id="CP029803">
    <property type="protein sequence ID" value="AWT59446.1"/>
    <property type="molecule type" value="Genomic_DNA"/>
</dbReference>
<dbReference type="GO" id="GO:0004640">
    <property type="term" value="F:phosphoribosylanthranilate isomerase activity"/>
    <property type="evidence" value="ECO:0007669"/>
    <property type="project" value="UniProtKB-UniRule"/>
</dbReference>
<evidence type="ECO:0000256" key="5">
    <source>
        <dbReference type="ARBA" id="ARBA00022605"/>
    </source>
</evidence>
<evidence type="ECO:0000259" key="11">
    <source>
        <dbReference type="Pfam" id="PF00697"/>
    </source>
</evidence>
<accession>A0A2Z4AES6</accession>
<dbReference type="InterPro" id="IPR001240">
    <property type="entry name" value="PRAI_dom"/>
</dbReference>
<evidence type="ECO:0000256" key="9">
    <source>
        <dbReference type="HAMAP-Rule" id="MF_00135"/>
    </source>
</evidence>
<dbReference type="PANTHER" id="PTHR42894">
    <property type="entry name" value="N-(5'-PHOSPHORIBOSYL)ANTHRANILATE ISOMERASE"/>
    <property type="match status" value="1"/>
</dbReference>
<protein>
    <recommendedName>
        <fullName evidence="4 9">N-(5'-phosphoribosyl)anthranilate isomerase</fullName>
        <shortName evidence="9">PRAI</shortName>
        <ecNumber evidence="3 9">5.3.1.24</ecNumber>
    </recommendedName>
</protein>
<evidence type="ECO:0000256" key="6">
    <source>
        <dbReference type="ARBA" id="ARBA00022822"/>
    </source>
</evidence>
<dbReference type="AlphaFoldDB" id="A0A2Z4AES6"/>
<dbReference type="InterPro" id="IPR011060">
    <property type="entry name" value="RibuloseP-bd_barrel"/>
</dbReference>
<dbReference type="UniPathway" id="UPA00035">
    <property type="reaction ID" value="UER00042"/>
</dbReference>
<evidence type="ECO:0000256" key="1">
    <source>
        <dbReference type="ARBA" id="ARBA00001164"/>
    </source>
</evidence>
<dbReference type="KEGG" id="mtar:DF168_00636"/>
<dbReference type="EC" id="5.3.1.24" evidence="3 9"/>
<evidence type="ECO:0000256" key="8">
    <source>
        <dbReference type="ARBA" id="ARBA00023235"/>
    </source>
</evidence>
<keyword evidence="8 9" id="KW-0413">Isomerase</keyword>
<proteinExistence type="inferred from homology"/>
<dbReference type="InterPro" id="IPR044643">
    <property type="entry name" value="TrpF_fam"/>
</dbReference>
<dbReference type="SUPFAM" id="SSF51366">
    <property type="entry name" value="Ribulose-phoshate binding barrel"/>
    <property type="match status" value="1"/>
</dbReference>
<dbReference type="HAMAP" id="MF_00135">
    <property type="entry name" value="PRAI"/>
    <property type="match status" value="1"/>
</dbReference>
<sequence>MNRRVKVKVCGMTRLNDIKCAVKLDADAIGINLYAPSPRSVSIAKASSLISSIPKGKRVLVDVETPPHVLEEYLGLGFDKFQIHFDMANGWCRLAEWLVIVGRDRLWLAPRIPPGEHFPVEVLDYCSTIVTDTYSEGLFGGTGKTRDWAHFARLQDRHPQHRWILAGGLNSGNVSEAITQSRTHFIDVNSGIESSPGKKDSRKMEELFQTLSDK</sequence>
<organism evidence="12 13">
    <name type="scientific">Candidatus Moanibacter tarae</name>
    <dbReference type="NCBI Taxonomy" id="2200854"/>
    <lineage>
        <taxon>Bacteria</taxon>
        <taxon>Pseudomonadati</taxon>
        <taxon>Verrucomicrobiota</taxon>
        <taxon>Opitutia</taxon>
        <taxon>Puniceicoccales</taxon>
        <taxon>Puniceicoccales incertae sedis</taxon>
        <taxon>Candidatus Moanibacter</taxon>
    </lineage>
</organism>
<dbReference type="Pfam" id="PF00697">
    <property type="entry name" value="PRAI"/>
    <property type="match status" value="1"/>
</dbReference>
<dbReference type="GO" id="GO:0000162">
    <property type="term" value="P:L-tryptophan biosynthetic process"/>
    <property type="evidence" value="ECO:0007669"/>
    <property type="project" value="UniProtKB-UniRule"/>
</dbReference>
<evidence type="ECO:0000313" key="13">
    <source>
        <dbReference type="Proteomes" id="UP000247465"/>
    </source>
</evidence>
<dbReference type="Gene3D" id="3.20.20.70">
    <property type="entry name" value="Aldolase class I"/>
    <property type="match status" value="1"/>
</dbReference>